<evidence type="ECO:0000256" key="4">
    <source>
        <dbReference type="ARBA" id="ARBA00023157"/>
    </source>
</evidence>
<feature type="signal peptide" evidence="5">
    <location>
        <begin position="1"/>
        <end position="20"/>
    </location>
</feature>
<dbReference type="Gene3D" id="2.60.40.1900">
    <property type="entry name" value="Beta-microseminoprotein (PSP94) domain"/>
    <property type="match status" value="1"/>
</dbReference>
<gene>
    <name evidence="6" type="ORF">AMEX_G15398</name>
</gene>
<proteinExistence type="inferred from homology"/>
<sequence length="108" mass="12041">MKSAVFVGFVLFALVPLINAYCWQELLKFGATHCQDDVDKTWHAVGSSWTNSRCDQCRCSSVKSCCSGLPSVTVADDCTVEFDYNACTYEVFNKKDRNIKCNYSAVGK</sequence>
<keyword evidence="4" id="KW-1015">Disulfide bond</keyword>
<accession>A0A8T2LHW7</accession>
<evidence type="ECO:0008006" key="8">
    <source>
        <dbReference type="Google" id="ProtNLM"/>
    </source>
</evidence>
<evidence type="ECO:0000256" key="3">
    <source>
        <dbReference type="ARBA" id="ARBA00022525"/>
    </source>
</evidence>
<name>A0A8T2LHW7_ASTMX</name>
<dbReference type="Pfam" id="PF05825">
    <property type="entry name" value="PSP94"/>
    <property type="match status" value="1"/>
</dbReference>
<comment type="subcellular location">
    <subcellularLocation>
        <location evidence="1">Secreted</location>
    </subcellularLocation>
</comment>
<evidence type="ECO:0000313" key="7">
    <source>
        <dbReference type="Proteomes" id="UP000752171"/>
    </source>
</evidence>
<evidence type="ECO:0000256" key="1">
    <source>
        <dbReference type="ARBA" id="ARBA00004613"/>
    </source>
</evidence>
<dbReference type="Proteomes" id="UP000752171">
    <property type="component" value="Unassembled WGS sequence"/>
</dbReference>
<dbReference type="AlphaFoldDB" id="A0A8T2LHW7"/>
<feature type="chain" id="PRO_5035767709" description="Beta-microseminoprotein" evidence="5">
    <location>
        <begin position="21"/>
        <end position="108"/>
    </location>
</feature>
<dbReference type="KEGG" id="amex:103022194"/>
<protein>
    <recommendedName>
        <fullName evidence="8">Beta-microseminoprotein</fullName>
    </recommendedName>
</protein>
<dbReference type="GO" id="GO:0005576">
    <property type="term" value="C:extracellular region"/>
    <property type="evidence" value="ECO:0007669"/>
    <property type="project" value="UniProtKB-SubCell"/>
</dbReference>
<evidence type="ECO:0000313" key="6">
    <source>
        <dbReference type="EMBL" id="KAG9270447.1"/>
    </source>
</evidence>
<dbReference type="EMBL" id="JAICCE010000012">
    <property type="protein sequence ID" value="KAG9270447.1"/>
    <property type="molecule type" value="Genomic_DNA"/>
</dbReference>
<dbReference type="OrthoDB" id="6076852at2759"/>
<dbReference type="InterPro" id="IPR008735">
    <property type="entry name" value="PSP94"/>
</dbReference>
<keyword evidence="3" id="KW-0964">Secreted</keyword>
<dbReference type="PANTHER" id="PTHR10500">
    <property type="entry name" value="BETA-MICROSEMINOPROTEIN"/>
    <property type="match status" value="1"/>
</dbReference>
<comment type="caution">
    <text evidence="6">The sequence shown here is derived from an EMBL/GenBank/DDBJ whole genome shotgun (WGS) entry which is preliminary data.</text>
</comment>
<dbReference type="PANTHER" id="PTHR10500:SF7">
    <property type="entry name" value="BETA-MICROSEMINOPROTEIN"/>
    <property type="match status" value="1"/>
</dbReference>
<reference evidence="6 7" key="1">
    <citation type="submission" date="2021-07" db="EMBL/GenBank/DDBJ databases">
        <authorList>
            <person name="Imarazene B."/>
            <person name="Zahm M."/>
            <person name="Klopp C."/>
            <person name="Cabau C."/>
            <person name="Beille S."/>
            <person name="Jouanno E."/>
            <person name="Castinel A."/>
            <person name="Lluch J."/>
            <person name="Gil L."/>
            <person name="Kuchtly C."/>
            <person name="Lopez Roques C."/>
            <person name="Donnadieu C."/>
            <person name="Parrinello H."/>
            <person name="Journot L."/>
            <person name="Du K."/>
            <person name="Schartl M."/>
            <person name="Retaux S."/>
            <person name="Guiguen Y."/>
        </authorList>
    </citation>
    <scope>NUCLEOTIDE SEQUENCE [LARGE SCALE GENOMIC DNA]</scope>
    <source>
        <strain evidence="6">Pach_M1</strain>
        <tissue evidence="6">Testis</tissue>
    </source>
</reference>
<comment type="similarity">
    <text evidence="2">Belongs to the beta-microseminoprotein family.</text>
</comment>
<evidence type="ECO:0000256" key="2">
    <source>
        <dbReference type="ARBA" id="ARBA00010352"/>
    </source>
</evidence>
<keyword evidence="5" id="KW-0732">Signal</keyword>
<organism evidence="6 7">
    <name type="scientific">Astyanax mexicanus</name>
    <name type="common">Blind cave fish</name>
    <name type="synonym">Astyanax fasciatus mexicanus</name>
    <dbReference type="NCBI Taxonomy" id="7994"/>
    <lineage>
        <taxon>Eukaryota</taxon>
        <taxon>Metazoa</taxon>
        <taxon>Chordata</taxon>
        <taxon>Craniata</taxon>
        <taxon>Vertebrata</taxon>
        <taxon>Euteleostomi</taxon>
        <taxon>Actinopterygii</taxon>
        <taxon>Neopterygii</taxon>
        <taxon>Teleostei</taxon>
        <taxon>Ostariophysi</taxon>
        <taxon>Characiformes</taxon>
        <taxon>Characoidei</taxon>
        <taxon>Acestrorhamphidae</taxon>
        <taxon>Acestrorhamphinae</taxon>
        <taxon>Astyanax</taxon>
    </lineage>
</organism>
<evidence type="ECO:0000256" key="5">
    <source>
        <dbReference type="SAM" id="SignalP"/>
    </source>
</evidence>